<evidence type="ECO:0000259" key="1">
    <source>
        <dbReference type="PROSITE" id="PS51725"/>
    </source>
</evidence>
<dbReference type="InterPro" id="IPR020845">
    <property type="entry name" value="AMP-binding_CS"/>
</dbReference>
<dbReference type="EMBL" id="CP120983">
    <property type="protein sequence ID" value="WLQ67725.1"/>
    <property type="molecule type" value="Genomic_DNA"/>
</dbReference>
<proteinExistence type="predicted"/>
<dbReference type="PANTHER" id="PTHR43767">
    <property type="entry name" value="LONG-CHAIN-FATTY-ACID--COA LIGASE"/>
    <property type="match status" value="1"/>
</dbReference>
<dbReference type="Pfam" id="PF13193">
    <property type="entry name" value="AMP-binding_C"/>
    <property type="match status" value="1"/>
</dbReference>
<dbReference type="InterPro" id="IPR007138">
    <property type="entry name" value="ABM_dom"/>
</dbReference>
<keyword evidence="3" id="KW-1185">Reference proteome</keyword>
<dbReference type="Pfam" id="PF00501">
    <property type="entry name" value="AMP-binding"/>
    <property type="match status" value="1"/>
</dbReference>
<dbReference type="InterPro" id="IPR025110">
    <property type="entry name" value="AMP-bd_C"/>
</dbReference>
<dbReference type="RefSeq" id="WP_306104673.1">
    <property type="nucleotide sequence ID" value="NZ_CP120983.1"/>
</dbReference>
<dbReference type="SUPFAM" id="SSF56801">
    <property type="entry name" value="Acetyl-CoA synthetase-like"/>
    <property type="match status" value="1"/>
</dbReference>
<dbReference type="InterPro" id="IPR042099">
    <property type="entry name" value="ANL_N_sf"/>
</dbReference>
<dbReference type="SUPFAM" id="SSF54909">
    <property type="entry name" value="Dimeric alpha+beta barrel"/>
    <property type="match status" value="1"/>
</dbReference>
<dbReference type="Proteomes" id="UP001224433">
    <property type="component" value="Chromosome"/>
</dbReference>
<evidence type="ECO:0000313" key="3">
    <source>
        <dbReference type="Proteomes" id="UP001224433"/>
    </source>
</evidence>
<evidence type="ECO:0000313" key="2">
    <source>
        <dbReference type="EMBL" id="WLQ67725.1"/>
    </source>
</evidence>
<protein>
    <submittedName>
        <fullName evidence="2">AMP-binding protein</fullName>
    </submittedName>
</protein>
<dbReference type="InterPro" id="IPR011008">
    <property type="entry name" value="Dimeric_a/b-barrel"/>
</dbReference>
<dbReference type="Gene3D" id="3.40.50.12780">
    <property type="entry name" value="N-terminal domain of ligase-like"/>
    <property type="match status" value="1"/>
</dbReference>
<dbReference type="PROSITE" id="PS51725">
    <property type="entry name" value="ABM"/>
    <property type="match status" value="1"/>
</dbReference>
<dbReference type="InterPro" id="IPR050237">
    <property type="entry name" value="ATP-dep_AMP-bd_enzyme"/>
</dbReference>
<dbReference type="Pfam" id="PF03992">
    <property type="entry name" value="ABM"/>
    <property type="match status" value="1"/>
</dbReference>
<name>A0ABY9JJ29_9ACTN</name>
<dbReference type="InterPro" id="IPR045851">
    <property type="entry name" value="AMP-bd_C_sf"/>
</dbReference>
<sequence length="616" mass="65445">MPDLLDGLPARADLLLHAAAQRHGDRPALVLGSRKVTYAELDAAVDRCAAVLRERFGAGGAVVAIGADLHPDVVIAYHGALRSGNQALMVIPLLREQQLQYVLEASGARAALVGAALHERLSWVRHGLPGLELVALLGEEPGDADPGRPPSLAQLLEAAVPGAPEWHADPGAPAALHFTSGTTGLPKAVVLSHLNVTVNAVQTARAHGLEAGSVTLVHFPSYHPMHMNSALAAGATQVLVPEADPAHAMERARTCGAGYIYSLPARLAQLAAHPRLAGMRLPDAVMIASGGSALAPALAGTLSRHFGVPVVQGYGLAEASPLTHFDRPGEHLPGSVGRPVEGTEHRAVSLEDGSVLPPGEHGEIQVRGPQVMRGYLDPAHGPAVDADGWLATGDVGRIDGDGRLHLTDRIKDVFKCDNWLVAPSEIEALLAEDPTVADSVVLDRPDPVSGAVAHALLVLAAPDSPGEAEEALRRLNARLPYYKQVRSHDVVARIPRTPNGKIPRRELRASFHARLDGGSPMVILINEFILTSAPEEFEKVFEASSVYMREQPGFIDHTLVRSMTNPNTYINIARWEDAAAHIQVVQSDGFQDHIRQLAGVARATPQLHTVVSHVER</sequence>
<dbReference type="InterPro" id="IPR000873">
    <property type="entry name" value="AMP-dep_synth/lig_dom"/>
</dbReference>
<dbReference type="Gene3D" id="3.30.300.30">
    <property type="match status" value="1"/>
</dbReference>
<dbReference type="PROSITE" id="PS00455">
    <property type="entry name" value="AMP_BINDING"/>
    <property type="match status" value="1"/>
</dbReference>
<organism evidence="2 3">
    <name type="scientific">Streptomyces glycanivorans</name>
    <dbReference type="NCBI Taxonomy" id="3033808"/>
    <lineage>
        <taxon>Bacteria</taxon>
        <taxon>Bacillati</taxon>
        <taxon>Actinomycetota</taxon>
        <taxon>Actinomycetes</taxon>
        <taxon>Kitasatosporales</taxon>
        <taxon>Streptomycetaceae</taxon>
        <taxon>Streptomyces</taxon>
    </lineage>
</organism>
<dbReference type="PANTHER" id="PTHR43767:SF1">
    <property type="entry name" value="NONRIBOSOMAL PEPTIDE SYNTHASE PES1 (EUROFUNG)-RELATED"/>
    <property type="match status" value="1"/>
</dbReference>
<gene>
    <name evidence="2" type="ORF">P8A20_31030</name>
</gene>
<accession>A0ABY9JJ29</accession>
<reference evidence="2 3" key="1">
    <citation type="submission" date="2023-03" db="EMBL/GenBank/DDBJ databases">
        <title>Isolation and description of six Streptomyces strains from soil environments, able to metabolize different microbial glucans.</title>
        <authorList>
            <person name="Widen T."/>
            <person name="Larsbrink J."/>
        </authorList>
    </citation>
    <scope>NUCLEOTIDE SEQUENCE [LARGE SCALE GENOMIC DNA]</scope>
    <source>
        <strain evidence="2 3">Alt3</strain>
    </source>
</reference>
<dbReference type="Gene3D" id="3.30.70.100">
    <property type="match status" value="1"/>
</dbReference>
<feature type="domain" description="ABM" evidence="1">
    <location>
        <begin position="521"/>
        <end position="611"/>
    </location>
</feature>